<name>A0A1I8AUJ3_9BILA</name>
<evidence type="ECO:0000256" key="1">
    <source>
        <dbReference type="SAM" id="MobiDB-lite"/>
    </source>
</evidence>
<organism evidence="3 4">
    <name type="scientific">Steinernema glaseri</name>
    <dbReference type="NCBI Taxonomy" id="37863"/>
    <lineage>
        <taxon>Eukaryota</taxon>
        <taxon>Metazoa</taxon>
        <taxon>Ecdysozoa</taxon>
        <taxon>Nematoda</taxon>
        <taxon>Chromadorea</taxon>
        <taxon>Rhabditida</taxon>
        <taxon>Tylenchina</taxon>
        <taxon>Panagrolaimomorpha</taxon>
        <taxon>Strongyloidoidea</taxon>
        <taxon>Steinernematidae</taxon>
        <taxon>Steinernema</taxon>
    </lineage>
</organism>
<keyword evidence="2" id="KW-0732">Signal</keyword>
<sequence length="276" mass="30792">MFPALLLYLLVRCINAATVHDVFVLYHDELSPANNFLEVASVYSTPSGRNLSLKVFGPSADAVINFVKTLKLYLYDIAHYLELSAERSFDEEVYSHVTILQHFREVDATAAIWKQGEIVFEFSKCTLLQKLTNQWSYDCGNAVYITVCRETPERFCANLYPIDAPTTSKTMTSSTTPTRTTITEPLSTTTDRSTPPPGTTKSAVPPTVDISYPHAEQGLKNLTETPMTSDNVYQILQSSLSFSELGSALQPDDLTALSLIMYEAGKLKNLEHNYSY</sequence>
<reference evidence="4" key="1">
    <citation type="submission" date="2016-11" db="UniProtKB">
        <authorList>
            <consortium name="WormBaseParasite"/>
        </authorList>
    </citation>
    <scope>IDENTIFICATION</scope>
</reference>
<feature type="region of interest" description="Disordered" evidence="1">
    <location>
        <begin position="168"/>
        <end position="208"/>
    </location>
</feature>
<evidence type="ECO:0000313" key="3">
    <source>
        <dbReference type="Proteomes" id="UP000095287"/>
    </source>
</evidence>
<dbReference type="AlphaFoldDB" id="A0A1I8AUJ3"/>
<evidence type="ECO:0000313" key="4">
    <source>
        <dbReference type="WBParaSite" id="L893_g9357.t1"/>
    </source>
</evidence>
<keyword evidence="3" id="KW-1185">Reference proteome</keyword>
<dbReference type="Proteomes" id="UP000095287">
    <property type="component" value="Unplaced"/>
</dbReference>
<feature type="chain" id="PRO_5009315103" evidence="2">
    <location>
        <begin position="17"/>
        <end position="276"/>
    </location>
</feature>
<accession>A0A1I8AUJ3</accession>
<evidence type="ECO:0000256" key="2">
    <source>
        <dbReference type="SAM" id="SignalP"/>
    </source>
</evidence>
<feature type="signal peptide" evidence="2">
    <location>
        <begin position="1"/>
        <end position="16"/>
    </location>
</feature>
<proteinExistence type="predicted"/>
<protein>
    <submittedName>
        <fullName evidence="4">Secreted protein</fullName>
    </submittedName>
</protein>
<feature type="compositionally biased region" description="Low complexity" evidence="1">
    <location>
        <begin position="168"/>
        <end position="190"/>
    </location>
</feature>
<dbReference type="WBParaSite" id="L893_g9357.t1">
    <property type="protein sequence ID" value="L893_g9357.t1"/>
    <property type="gene ID" value="L893_g9357"/>
</dbReference>